<feature type="transmembrane region" description="Helical" evidence="1">
    <location>
        <begin position="165"/>
        <end position="191"/>
    </location>
</feature>
<feature type="transmembrane region" description="Helical" evidence="1">
    <location>
        <begin position="211"/>
        <end position="231"/>
    </location>
</feature>
<keyword evidence="1" id="KW-1133">Transmembrane helix</keyword>
<reference evidence="2" key="1">
    <citation type="submission" date="2021-04" db="EMBL/GenBank/DDBJ databases">
        <title>Isolation and polyphasic classification of algal microorganism.</title>
        <authorList>
            <person name="Wang S."/>
        </authorList>
    </citation>
    <scope>NUCLEOTIDE SEQUENCE</scope>
    <source>
        <strain evidence="2">720a</strain>
    </source>
</reference>
<evidence type="ECO:0000256" key="1">
    <source>
        <dbReference type="SAM" id="Phobius"/>
    </source>
</evidence>
<keyword evidence="1" id="KW-0812">Transmembrane</keyword>
<comment type="caution">
    <text evidence="2">The sequence shown here is derived from an EMBL/GenBank/DDBJ whole genome shotgun (WGS) entry which is preliminary data.</text>
</comment>
<feature type="transmembrane region" description="Helical" evidence="1">
    <location>
        <begin position="131"/>
        <end position="153"/>
    </location>
</feature>
<dbReference type="EMBL" id="JAGSOT010000044">
    <property type="protein sequence ID" value="MBR7797144.1"/>
    <property type="molecule type" value="Genomic_DNA"/>
</dbReference>
<feature type="transmembrane region" description="Helical" evidence="1">
    <location>
        <begin position="104"/>
        <end position="125"/>
    </location>
</feature>
<dbReference type="Proteomes" id="UP000675284">
    <property type="component" value="Unassembled WGS sequence"/>
</dbReference>
<keyword evidence="3" id="KW-1185">Reference proteome</keyword>
<proteinExistence type="predicted"/>
<dbReference type="AlphaFoldDB" id="A0A941DXY0"/>
<feature type="transmembrane region" description="Helical" evidence="1">
    <location>
        <begin position="48"/>
        <end position="66"/>
    </location>
</feature>
<evidence type="ECO:0000313" key="3">
    <source>
        <dbReference type="Proteomes" id="UP000675284"/>
    </source>
</evidence>
<feature type="transmembrane region" description="Helical" evidence="1">
    <location>
        <begin position="21"/>
        <end position="42"/>
    </location>
</feature>
<evidence type="ECO:0000313" key="2">
    <source>
        <dbReference type="EMBL" id="MBR7797144.1"/>
    </source>
</evidence>
<gene>
    <name evidence="2" type="ORF">KCX74_13975</name>
</gene>
<keyword evidence="1" id="KW-0472">Membrane</keyword>
<accession>A0A941DXY0</accession>
<name>A0A941DXY0_9BACI</name>
<sequence length="242" mass="28089">MKEWKQAYQVAKLELTHSIKGFFFYFIFLMFILSFLATSLESYIDNDFMGYDFFFIFLFFMGGFWAKPKVFQSQKQALDVLVSPTLIMQLQLPIKQDVLIKSRFIIYFCYSLPWQVIFLILFYYVSPINEMLSISAYIAFSVIWLSTAVYVGTLFPMNDAGERGFAATTIGTIIIAIMVLFLMFIAFLGIYFFTDHGFVYWSIVIAKKWPFLASILSIGLAGAALQAHQIYMKKIMNKLDYI</sequence>
<organism evidence="2 3">
    <name type="scientific">Virgibacillus salarius</name>
    <dbReference type="NCBI Taxonomy" id="447199"/>
    <lineage>
        <taxon>Bacteria</taxon>
        <taxon>Bacillati</taxon>
        <taxon>Bacillota</taxon>
        <taxon>Bacilli</taxon>
        <taxon>Bacillales</taxon>
        <taxon>Bacillaceae</taxon>
        <taxon>Virgibacillus</taxon>
    </lineage>
</organism>
<dbReference type="RefSeq" id="WP_166530631.1">
    <property type="nucleotide sequence ID" value="NZ_JAGSOT010000044.1"/>
</dbReference>
<protein>
    <submittedName>
        <fullName evidence="2">Uncharacterized protein</fullName>
    </submittedName>
</protein>